<gene>
    <name evidence="1" type="ORF">MQE36_02145</name>
</gene>
<organism evidence="1 2">
    <name type="scientific">Zhouia spongiae</name>
    <dbReference type="NCBI Taxonomy" id="2202721"/>
    <lineage>
        <taxon>Bacteria</taxon>
        <taxon>Pseudomonadati</taxon>
        <taxon>Bacteroidota</taxon>
        <taxon>Flavobacteriia</taxon>
        <taxon>Flavobacteriales</taxon>
        <taxon>Flavobacteriaceae</taxon>
        <taxon>Zhouia</taxon>
    </lineage>
</organism>
<proteinExistence type="predicted"/>
<dbReference type="EMBL" id="CP094326">
    <property type="protein sequence ID" value="UNY99159.1"/>
    <property type="molecule type" value="Genomic_DNA"/>
</dbReference>
<keyword evidence="2" id="KW-1185">Reference proteome</keyword>
<accession>A0ABY3YNN7</accession>
<dbReference type="Gene3D" id="3.40.50.1110">
    <property type="entry name" value="SGNH hydrolase"/>
    <property type="match status" value="1"/>
</dbReference>
<dbReference type="SUPFAM" id="SSF52266">
    <property type="entry name" value="SGNH hydrolase"/>
    <property type="match status" value="2"/>
</dbReference>
<dbReference type="RefSeq" id="WP_242937559.1">
    <property type="nucleotide sequence ID" value="NZ_CP094326.1"/>
</dbReference>
<name>A0ABY3YNN7_9FLAO</name>
<dbReference type="PROSITE" id="PS51257">
    <property type="entry name" value="PROKAR_LIPOPROTEIN"/>
    <property type="match status" value="1"/>
</dbReference>
<evidence type="ECO:0000313" key="2">
    <source>
        <dbReference type="Proteomes" id="UP000829476"/>
    </source>
</evidence>
<evidence type="ECO:0000313" key="1">
    <source>
        <dbReference type="EMBL" id="UNY99159.1"/>
    </source>
</evidence>
<protein>
    <submittedName>
        <fullName evidence="1">G-D-S-L family lipolytic protein</fullName>
    </submittedName>
</protein>
<dbReference type="InterPro" id="IPR036514">
    <property type="entry name" value="SGNH_hydro_sf"/>
</dbReference>
<dbReference type="Proteomes" id="UP000829476">
    <property type="component" value="Chromosome"/>
</dbReference>
<reference evidence="1 2" key="1">
    <citation type="journal article" date="2018" name="Int. J. Syst. Evol. Microbiol.">
        <title>Zhouia spongiae sp. nov., isolated from a marine sponge.</title>
        <authorList>
            <person name="Zhuang L."/>
            <person name="Lin B."/>
            <person name="Qin F."/>
            <person name="Luo L."/>
        </authorList>
    </citation>
    <scope>NUCLEOTIDE SEQUENCE [LARGE SCALE GENOMIC DNA]</scope>
    <source>
        <strain evidence="1 2">HN-Y44</strain>
    </source>
</reference>
<sequence>MKKTLYILISATAFFACEPEFKNPVDENNAYTSGDADFSNYVSVGNSLTAGYADGTLYLQGQQNSYPNIMAGQFSLAGGGSFNQPLVNDNTGGLVLSGQQVASTRMVLDYTDPANPAPVNLEDTPTTEVTNILEGPFNNMGVPGAKSYHLVANGYGNIANFPAAANPYFVRMASTPDASVLEDAVSQSPSFFTLWIGNNDILGYATSGGTGVNQTGNLNPATYGGNDITDPNVFANVYNSLLQGLTGNSAKGAVANLPNVTAIPFFTTVPYNAIPMDAATAAQVNQAYAQYNGGLQLAYAGGLISAEELAQRTIQFGEGQNPIVILDETLTDLSALNPAFQNLRQATGADLILLTTRSVLGTLADPNNPSSVIGVGVPLNDSQVLIEAEVEEITNIQQMYNNTIRALADQYDLAFVDMESMLNKLSEEGIVFNGGTVTNTYASGGGFSLDGVHPTSRGYAIIANSFIESINTKYNATIPVVEPGNYPTVFIK</sequence>